<keyword evidence="1" id="KW-1133">Transmembrane helix</keyword>
<accession>A0AA86QBP0</accession>
<dbReference type="Proteomes" id="UP001642409">
    <property type="component" value="Unassembled WGS sequence"/>
</dbReference>
<dbReference type="EMBL" id="CATOUU010000806">
    <property type="protein sequence ID" value="CAI9950042.1"/>
    <property type="molecule type" value="Genomic_DNA"/>
</dbReference>
<keyword evidence="1" id="KW-0812">Transmembrane</keyword>
<evidence type="ECO:0000256" key="1">
    <source>
        <dbReference type="SAM" id="Phobius"/>
    </source>
</evidence>
<keyword evidence="1" id="KW-0472">Membrane</keyword>
<reference evidence="3 4" key="2">
    <citation type="submission" date="2024-07" db="EMBL/GenBank/DDBJ databases">
        <authorList>
            <person name="Akdeniz Z."/>
        </authorList>
    </citation>
    <scope>NUCLEOTIDE SEQUENCE [LARGE SCALE GENOMIC DNA]</scope>
</reference>
<sequence>MFAVQKTNLQVSSIDKYLRTQDNTGDIKLWYDFVSIFNTCNNIFPSSSPNLKITCFALESDCLLNCPLSQICSQFDSSYCCKDAPPSFVPIMLSVFVLILVFLFCCSNCKCEHQQNEPRNEIQMERDIIQTTEIETVVAVEV</sequence>
<name>A0AA86QBP0_9EUKA</name>
<comment type="caution">
    <text evidence="2">The sequence shown here is derived from an EMBL/GenBank/DDBJ whole genome shotgun (WGS) entry which is preliminary data.</text>
</comment>
<gene>
    <name evidence="3" type="ORF">HINF_LOCUS34247</name>
    <name evidence="2" type="ORF">HINF_LOCUS37687</name>
</gene>
<keyword evidence="4" id="KW-1185">Reference proteome</keyword>
<reference evidence="2" key="1">
    <citation type="submission" date="2023-06" db="EMBL/GenBank/DDBJ databases">
        <authorList>
            <person name="Kurt Z."/>
        </authorList>
    </citation>
    <scope>NUCLEOTIDE SEQUENCE</scope>
</reference>
<dbReference type="EMBL" id="CAXDID020000121">
    <property type="protein sequence ID" value="CAL6031945.1"/>
    <property type="molecule type" value="Genomic_DNA"/>
</dbReference>
<evidence type="ECO:0000313" key="2">
    <source>
        <dbReference type="EMBL" id="CAI9950042.1"/>
    </source>
</evidence>
<evidence type="ECO:0000313" key="3">
    <source>
        <dbReference type="EMBL" id="CAL6031945.1"/>
    </source>
</evidence>
<dbReference type="AlphaFoldDB" id="A0AA86QBP0"/>
<organism evidence="2">
    <name type="scientific">Hexamita inflata</name>
    <dbReference type="NCBI Taxonomy" id="28002"/>
    <lineage>
        <taxon>Eukaryota</taxon>
        <taxon>Metamonada</taxon>
        <taxon>Diplomonadida</taxon>
        <taxon>Hexamitidae</taxon>
        <taxon>Hexamitinae</taxon>
        <taxon>Hexamita</taxon>
    </lineage>
</organism>
<proteinExistence type="predicted"/>
<evidence type="ECO:0000313" key="4">
    <source>
        <dbReference type="Proteomes" id="UP001642409"/>
    </source>
</evidence>
<protein>
    <submittedName>
        <fullName evidence="3">Hypothetical_protein</fullName>
    </submittedName>
</protein>
<feature type="transmembrane region" description="Helical" evidence="1">
    <location>
        <begin position="87"/>
        <end position="106"/>
    </location>
</feature>